<dbReference type="Gene3D" id="1.10.3720.10">
    <property type="entry name" value="MetI-like"/>
    <property type="match status" value="1"/>
</dbReference>
<feature type="transmembrane region" description="Helical" evidence="8">
    <location>
        <begin position="58"/>
        <end position="86"/>
    </location>
</feature>
<evidence type="ECO:0000259" key="9">
    <source>
        <dbReference type="PROSITE" id="PS50928"/>
    </source>
</evidence>
<dbReference type="SUPFAM" id="SSF161098">
    <property type="entry name" value="MetI-like"/>
    <property type="match status" value="1"/>
</dbReference>
<keyword evidence="6 8" id="KW-1133">Transmembrane helix</keyword>
<dbReference type="AlphaFoldDB" id="A0A0B4S2G1"/>
<evidence type="ECO:0000256" key="8">
    <source>
        <dbReference type="RuleBase" id="RU363032"/>
    </source>
</evidence>
<protein>
    <submittedName>
        <fullName evidence="10">Spermidine/putrescine ABC transporter permease</fullName>
    </submittedName>
</protein>
<dbReference type="STRING" id="33033.NW74_05380"/>
<feature type="domain" description="ABC transmembrane type-1" evidence="9">
    <location>
        <begin position="59"/>
        <end position="247"/>
    </location>
</feature>
<keyword evidence="5 8" id="KW-0812">Transmembrane</keyword>
<dbReference type="InterPro" id="IPR000515">
    <property type="entry name" value="MetI-like"/>
</dbReference>
<dbReference type="PANTHER" id="PTHR43848">
    <property type="entry name" value="PUTRESCINE TRANSPORT SYSTEM PERMEASE PROTEIN POTI"/>
    <property type="match status" value="1"/>
</dbReference>
<name>A0A0B4S2G1_9FIRM</name>
<dbReference type="EMBL" id="CP009761">
    <property type="protein sequence ID" value="AIZ36806.1"/>
    <property type="molecule type" value="Genomic_DNA"/>
</dbReference>
<accession>A0A0B4S2G1</accession>
<evidence type="ECO:0000256" key="5">
    <source>
        <dbReference type="ARBA" id="ARBA00022692"/>
    </source>
</evidence>
<dbReference type="CDD" id="cd06261">
    <property type="entry name" value="TM_PBP2"/>
    <property type="match status" value="1"/>
</dbReference>
<feature type="transmembrane region" description="Helical" evidence="8">
    <location>
        <begin position="7"/>
        <end position="29"/>
    </location>
</feature>
<proteinExistence type="inferred from homology"/>
<keyword evidence="7 8" id="KW-0472">Membrane</keyword>
<keyword evidence="4" id="KW-1003">Cell membrane</keyword>
<dbReference type="GO" id="GO:0005886">
    <property type="term" value="C:plasma membrane"/>
    <property type="evidence" value="ECO:0007669"/>
    <property type="project" value="UniProtKB-SubCell"/>
</dbReference>
<reference evidence="10 11" key="1">
    <citation type="submission" date="2014-10" db="EMBL/GenBank/DDBJ databases">
        <title>Complete genome sequence of Parvimonas micra KCOM 1535 (= ChDC B708).</title>
        <authorList>
            <person name="Kook J.-K."/>
            <person name="Park S.-N."/>
            <person name="Lim Y.K."/>
            <person name="Roh H."/>
        </authorList>
    </citation>
    <scope>NUCLEOTIDE SEQUENCE [LARGE SCALE GENOMIC DNA]</scope>
    <source>
        <strain evidence="11">KCOM 1535 / ChDC B708</strain>
    </source>
</reference>
<dbReference type="KEGG" id="pmic:NW74_05380"/>
<organism evidence="10 11">
    <name type="scientific">Parvimonas micra</name>
    <dbReference type="NCBI Taxonomy" id="33033"/>
    <lineage>
        <taxon>Bacteria</taxon>
        <taxon>Bacillati</taxon>
        <taxon>Bacillota</taxon>
        <taxon>Tissierellia</taxon>
        <taxon>Tissierellales</taxon>
        <taxon>Peptoniphilaceae</taxon>
        <taxon>Parvimonas</taxon>
    </lineage>
</organism>
<dbReference type="Pfam" id="PF00528">
    <property type="entry name" value="BPD_transp_1"/>
    <property type="match status" value="1"/>
</dbReference>
<evidence type="ECO:0000256" key="2">
    <source>
        <dbReference type="ARBA" id="ARBA00007069"/>
    </source>
</evidence>
<dbReference type="PANTHER" id="PTHR43848:SF2">
    <property type="entry name" value="PUTRESCINE TRANSPORT SYSTEM PERMEASE PROTEIN POTI"/>
    <property type="match status" value="1"/>
</dbReference>
<keyword evidence="11" id="KW-1185">Reference proteome</keyword>
<feature type="transmembrane region" description="Helical" evidence="8">
    <location>
        <begin position="183"/>
        <end position="204"/>
    </location>
</feature>
<gene>
    <name evidence="10" type="ORF">NW74_05380</name>
</gene>
<evidence type="ECO:0000256" key="7">
    <source>
        <dbReference type="ARBA" id="ARBA00023136"/>
    </source>
</evidence>
<evidence type="ECO:0000256" key="4">
    <source>
        <dbReference type="ARBA" id="ARBA00022475"/>
    </source>
</evidence>
<dbReference type="OrthoDB" id="9782004at2"/>
<comment type="subcellular location">
    <subcellularLocation>
        <location evidence="1 8">Cell membrane</location>
        <topology evidence="1 8">Multi-pass membrane protein</topology>
    </subcellularLocation>
</comment>
<dbReference type="RefSeq" id="WP_041954305.1">
    <property type="nucleotide sequence ID" value="NZ_CP009761.1"/>
</dbReference>
<dbReference type="InterPro" id="IPR051789">
    <property type="entry name" value="Bact_Polyamine_Transport"/>
</dbReference>
<feature type="transmembrane region" description="Helical" evidence="8">
    <location>
        <begin position="98"/>
        <end position="121"/>
    </location>
</feature>
<evidence type="ECO:0000313" key="11">
    <source>
        <dbReference type="Proteomes" id="UP000031386"/>
    </source>
</evidence>
<feature type="transmembrane region" description="Helical" evidence="8">
    <location>
        <begin position="224"/>
        <end position="247"/>
    </location>
</feature>
<comment type="similarity">
    <text evidence="2">Belongs to the binding-protein-dependent transport system permease family. CysTW subfamily.</text>
</comment>
<feature type="transmembrane region" description="Helical" evidence="8">
    <location>
        <begin position="127"/>
        <end position="147"/>
    </location>
</feature>
<keyword evidence="3 8" id="KW-0813">Transport</keyword>
<evidence type="ECO:0000256" key="1">
    <source>
        <dbReference type="ARBA" id="ARBA00004651"/>
    </source>
</evidence>
<dbReference type="InterPro" id="IPR035906">
    <property type="entry name" value="MetI-like_sf"/>
</dbReference>
<evidence type="ECO:0000313" key="10">
    <source>
        <dbReference type="EMBL" id="AIZ36806.1"/>
    </source>
</evidence>
<dbReference type="GO" id="GO:0055085">
    <property type="term" value="P:transmembrane transport"/>
    <property type="evidence" value="ECO:0007669"/>
    <property type="project" value="InterPro"/>
</dbReference>
<dbReference type="Proteomes" id="UP000031386">
    <property type="component" value="Chromosome"/>
</dbReference>
<evidence type="ECO:0000256" key="3">
    <source>
        <dbReference type="ARBA" id="ARBA00022448"/>
    </source>
</evidence>
<dbReference type="PROSITE" id="PS50928">
    <property type="entry name" value="ABC_TM1"/>
    <property type="match status" value="1"/>
</dbReference>
<evidence type="ECO:0000256" key="6">
    <source>
        <dbReference type="ARBA" id="ARBA00022989"/>
    </source>
</evidence>
<sequence>MENKLKKLYISLVFIFIYAPIFVLILYSFNDSKLRGSFTGITFKWYVELFNDREVLTALYYTILIAVLTTVIATFIGTVAAIGIYYMKKSERFVVLNLNYIPVLNPDIVIAISLMVLYKVFNIDYGFLTLLASHIVLATPYVILSVYPKMKHMNKFLPEAAMDLGATPFYALRKVILPEIKQGVFAGALLAFTLSLDDFVIAYFNSGNGVVNLSTQIYSMARKGINPSINALSTLMFIAMLVLLLIINKKSEDGILYD</sequence>